<evidence type="ECO:0000313" key="1">
    <source>
        <dbReference type="EMBL" id="CAD6202359.1"/>
    </source>
</evidence>
<sequence>MAVLLGVSRTDKVASLLAYSGYSLAVQTSDFGNLWVMGYGLAQLGEPTIFLISMDTRGAMDPYFGRDLPCWMRGSIRCPGPSAHHQTGIPLQLKLLRQYH</sequence>
<dbReference type="AlphaFoldDB" id="A0A811MBT9"/>
<protein>
    <submittedName>
        <fullName evidence="1">Uncharacterized protein</fullName>
    </submittedName>
</protein>
<reference evidence="1" key="1">
    <citation type="submission" date="2020-10" db="EMBL/GenBank/DDBJ databases">
        <authorList>
            <person name="Han B."/>
            <person name="Lu T."/>
            <person name="Zhao Q."/>
            <person name="Huang X."/>
            <person name="Zhao Y."/>
        </authorList>
    </citation>
    <scope>NUCLEOTIDE SEQUENCE</scope>
</reference>
<comment type="caution">
    <text evidence="1">The sequence shown here is derived from an EMBL/GenBank/DDBJ whole genome shotgun (WGS) entry which is preliminary data.</text>
</comment>
<dbReference type="Proteomes" id="UP000604825">
    <property type="component" value="Unassembled WGS sequence"/>
</dbReference>
<proteinExistence type="predicted"/>
<gene>
    <name evidence="1" type="ORF">NCGR_LOCUS648</name>
</gene>
<evidence type="ECO:0000313" key="2">
    <source>
        <dbReference type="Proteomes" id="UP000604825"/>
    </source>
</evidence>
<accession>A0A811MBT9</accession>
<name>A0A811MBT9_9POAL</name>
<dbReference type="EMBL" id="CAJGYO010000001">
    <property type="protein sequence ID" value="CAD6202359.1"/>
    <property type="molecule type" value="Genomic_DNA"/>
</dbReference>
<keyword evidence="2" id="KW-1185">Reference proteome</keyword>
<organism evidence="1 2">
    <name type="scientific">Miscanthus lutarioriparius</name>
    <dbReference type="NCBI Taxonomy" id="422564"/>
    <lineage>
        <taxon>Eukaryota</taxon>
        <taxon>Viridiplantae</taxon>
        <taxon>Streptophyta</taxon>
        <taxon>Embryophyta</taxon>
        <taxon>Tracheophyta</taxon>
        <taxon>Spermatophyta</taxon>
        <taxon>Magnoliopsida</taxon>
        <taxon>Liliopsida</taxon>
        <taxon>Poales</taxon>
        <taxon>Poaceae</taxon>
        <taxon>PACMAD clade</taxon>
        <taxon>Panicoideae</taxon>
        <taxon>Andropogonodae</taxon>
        <taxon>Andropogoneae</taxon>
        <taxon>Saccharinae</taxon>
        <taxon>Miscanthus</taxon>
    </lineage>
</organism>